<accession>A0A2D6LQ14</accession>
<dbReference type="EMBL" id="NZBD01000015">
    <property type="protein sequence ID" value="MAG18270.1"/>
    <property type="molecule type" value="Genomic_DNA"/>
</dbReference>
<evidence type="ECO:0000313" key="1">
    <source>
        <dbReference type="EMBL" id="MAG18270.1"/>
    </source>
</evidence>
<organism evidence="1 2">
    <name type="scientific">Candidatus Iainarchaeum sp</name>
    <dbReference type="NCBI Taxonomy" id="3101447"/>
    <lineage>
        <taxon>Archaea</taxon>
        <taxon>Candidatus Iainarchaeota</taxon>
        <taxon>Candidatus Iainarchaeia</taxon>
        <taxon>Candidatus Iainarchaeales</taxon>
        <taxon>Candidatus Iainarchaeaceae</taxon>
        <taxon>Candidatus Iainarchaeum</taxon>
    </lineage>
</organism>
<reference evidence="2" key="1">
    <citation type="submission" date="2017-09" db="EMBL/GenBank/DDBJ databases">
        <title>The Reconstruction of 2,631 Draft Metagenome-Assembled Genomes from the Global Oceans.</title>
        <authorList>
            <person name="Tully B.J."/>
            <person name="Graham E.D."/>
            <person name="Heidelberg J.F."/>
        </authorList>
    </citation>
    <scope>NUCLEOTIDE SEQUENCE [LARGE SCALE GENOMIC DNA]</scope>
</reference>
<dbReference type="AlphaFoldDB" id="A0A2D6LQ14"/>
<dbReference type="Proteomes" id="UP000226712">
    <property type="component" value="Unassembled WGS sequence"/>
</dbReference>
<name>A0A2D6LQ14_9ARCH</name>
<gene>
    <name evidence="1" type="ORF">CL944_02230</name>
</gene>
<protein>
    <submittedName>
        <fullName evidence="1">Uncharacterized protein</fullName>
    </submittedName>
</protein>
<proteinExistence type="predicted"/>
<sequence length="198" mass="22998">MELWGVGLLKGYFVQYKFIIPEATKHSSYTYQKLFRALYGYTQNVTKANGKTYHYHRKGILSEIPYIRPGKNCVIIPPKSFSSLDSFFKTGKNPSHYWRVKGDWKAVFYLDEKNLDEKQVVTALKDQIKRGFQGDDQAVLDLTFLADKVKNNEPISKDKINLALNEAEPIISNPWFKEVYQKDPGLKQFFDAYRALKP</sequence>
<evidence type="ECO:0000313" key="2">
    <source>
        <dbReference type="Proteomes" id="UP000226712"/>
    </source>
</evidence>
<comment type="caution">
    <text evidence="1">The sequence shown here is derived from an EMBL/GenBank/DDBJ whole genome shotgun (WGS) entry which is preliminary data.</text>
</comment>